<keyword evidence="6 7" id="KW-0472">Membrane</keyword>
<evidence type="ECO:0000256" key="5">
    <source>
        <dbReference type="ARBA" id="ARBA00022989"/>
    </source>
</evidence>
<gene>
    <name evidence="10" type="ORF">JOF47_003097</name>
</gene>
<dbReference type="EMBL" id="JAGIOF010000001">
    <property type="protein sequence ID" value="MBP2387586.1"/>
    <property type="molecule type" value="Genomic_DNA"/>
</dbReference>
<evidence type="ECO:0000256" key="8">
    <source>
        <dbReference type="SAM" id="MobiDB-lite"/>
    </source>
</evidence>
<dbReference type="PANTHER" id="PTHR43386:SF1">
    <property type="entry name" value="D,D-DIPEPTIDE TRANSPORT SYSTEM PERMEASE PROTEIN DDPC-RELATED"/>
    <property type="match status" value="1"/>
</dbReference>
<organism evidence="10 11">
    <name type="scientific">Paeniglutamicibacter kerguelensis</name>
    <dbReference type="NCBI Taxonomy" id="254788"/>
    <lineage>
        <taxon>Bacteria</taxon>
        <taxon>Bacillati</taxon>
        <taxon>Actinomycetota</taxon>
        <taxon>Actinomycetes</taxon>
        <taxon>Micrococcales</taxon>
        <taxon>Micrococcaceae</taxon>
        <taxon>Paeniglutamicibacter</taxon>
    </lineage>
</organism>
<accession>A0ABS4XGW4</accession>
<dbReference type="InterPro" id="IPR050366">
    <property type="entry name" value="BP-dependent_transpt_permease"/>
</dbReference>
<feature type="transmembrane region" description="Helical" evidence="7">
    <location>
        <begin position="160"/>
        <end position="180"/>
    </location>
</feature>
<name>A0ABS4XGW4_9MICC</name>
<dbReference type="PANTHER" id="PTHR43386">
    <property type="entry name" value="OLIGOPEPTIDE TRANSPORT SYSTEM PERMEASE PROTEIN APPC"/>
    <property type="match status" value="1"/>
</dbReference>
<keyword evidence="2 7" id="KW-0813">Transport</keyword>
<feature type="transmembrane region" description="Helical" evidence="7">
    <location>
        <begin position="123"/>
        <end position="148"/>
    </location>
</feature>
<evidence type="ECO:0000256" key="1">
    <source>
        <dbReference type="ARBA" id="ARBA00004651"/>
    </source>
</evidence>
<feature type="domain" description="ABC transmembrane type-1" evidence="9">
    <location>
        <begin position="121"/>
        <end position="312"/>
    </location>
</feature>
<evidence type="ECO:0000256" key="7">
    <source>
        <dbReference type="RuleBase" id="RU363032"/>
    </source>
</evidence>
<evidence type="ECO:0000256" key="3">
    <source>
        <dbReference type="ARBA" id="ARBA00022475"/>
    </source>
</evidence>
<dbReference type="PROSITE" id="PS50928">
    <property type="entry name" value="ABC_TM1"/>
    <property type="match status" value="1"/>
</dbReference>
<feature type="transmembrane region" description="Helical" evidence="7">
    <location>
        <begin position="186"/>
        <end position="205"/>
    </location>
</feature>
<feature type="region of interest" description="Disordered" evidence="8">
    <location>
        <begin position="12"/>
        <end position="31"/>
    </location>
</feature>
<evidence type="ECO:0000313" key="11">
    <source>
        <dbReference type="Proteomes" id="UP001296993"/>
    </source>
</evidence>
<dbReference type="Gene3D" id="1.10.3720.10">
    <property type="entry name" value="MetI-like"/>
    <property type="match status" value="1"/>
</dbReference>
<sequence length="326" mass="34487">MSMLPADLLVAPGEVTPEPSEGPSSSRGRSSSLRRVTSAMLASPAAMLSAAFIVLIVLVAIAAPLLTKWSGWDPFQYDDTAVNPDLGGLPALPWGGISTDHWFGVEPQSGRDVFARIVYGARVSLAIAFAAAAITTIVGVVLGMLAGFFGGWVDQVISRVMDFLMAFPSLIFMIALLSALPAGNRPVLLVMVLCIFGWPYTARVIRGQTMSLGQREFVEAAQASGASKAAIVFKEILPNLTGTIIVLVTLAVPSYIGTEAALSFLGVGVVPPTPSWGQMIATAVPWYATDPMFFFVPGLFLFLTVLSFTVFGDHLSRAIDTGDTSK</sequence>
<reference evidence="10 11" key="1">
    <citation type="submission" date="2021-03" db="EMBL/GenBank/DDBJ databases">
        <title>Sequencing the genomes of 1000 actinobacteria strains.</title>
        <authorList>
            <person name="Klenk H.-P."/>
        </authorList>
    </citation>
    <scope>NUCLEOTIDE SEQUENCE [LARGE SCALE GENOMIC DNA]</scope>
    <source>
        <strain evidence="10 11">DSM 15797</strain>
    </source>
</reference>
<dbReference type="InterPro" id="IPR025966">
    <property type="entry name" value="OppC_N"/>
</dbReference>
<dbReference type="InterPro" id="IPR000515">
    <property type="entry name" value="MetI-like"/>
</dbReference>
<dbReference type="CDD" id="cd06261">
    <property type="entry name" value="TM_PBP2"/>
    <property type="match status" value="1"/>
</dbReference>
<proteinExistence type="inferred from homology"/>
<feature type="transmembrane region" description="Helical" evidence="7">
    <location>
        <begin position="236"/>
        <end position="256"/>
    </location>
</feature>
<feature type="transmembrane region" description="Helical" evidence="7">
    <location>
        <begin position="39"/>
        <end position="66"/>
    </location>
</feature>
<feature type="transmembrane region" description="Helical" evidence="7">
    <location>
        <begin position="292"/>
        <end position="311"/>
    </location>
</feature>
<keyword evidence="11" id="KW-1185">Reference proteome</keyword>
<evidence type="ECO:0000259" key="9">
    <source>
        <dbReference type="PROSITE" id="PS50928"/>
    </source>
</evidence>
<comment type="caution">
    <text evidence="10">The sequence shown here is derived from an EMBL/GenBank/DDBJ whole genome shotgun (WGS) entry which is preliminary data.</text>
</comment>
<dbReference type="SUPFAM" id="SSF161098">
    <property type="entry name" value="MetI-like"/>
    <property type="match status" value="1"/>
</dbReference>
<evidence type="ECO:0000256" key="4">
    <source>
        <dbReference type="ARBA" id="ARBA00022692"/>
    </source>
</evidence>
<keyword evidence="3" id="KW-1003">Cell membrane</keyword>
<evidence type="ECO:0000256" key="2">
    <source>
        <dbReference type="ARBA" id="ARBA00022448"/>
    </source>
</evidence>
<dbReference type="Pfam" id="PF00528">
    <property type="entry name" value="BPD_transp_1"/>
    <property type="match status" value="1"/>
</dbReference>
<dbReference type="Proteomes" id="UP001296993">
    <property type="component" value="Unassembled WGS sequence"/>
</dbReference>
<comment type="similarity">
    <text evidence="7">Belongs to the binding-protein-dependent transport system permease family.</text>
</comment>
<evidence type="ECO:0000256" key="6">
    <source>
        <dbReference type="ARBA" id="ARBA00023136"/>
    </source>
</evidence>
<keyword evidence="4 7" id="KW-0812">Transmembrane</keyword>
<dbReference type="RefSeq" id="WP_245356387.1">
    <property type="nucleotide sequence ID" value="NZ_JAGIOF010000001.1"/>
</dbReference>
<keyword evidence="5 7" id="KW-1133">Transmembrane helix</keyword>
<dbReference type="Pfam" id="PF12911">
    <property type="entry name" value="OppC_N"/>
    <property type="match status" value="1"/>
</dbReference>
<protein>
    <submittedName>
        <fullName evidence="10">Peptide/nickel transport system permease protein</fullName>
    </submittedName>
</protein>
<evidence type="ECO:0000313" key="10">
    <source>
        <dbReference type="EMBL" id="MBP2387586.1"/>
    </source>
</evidence>
<comment type="subcellular location">
    <subcellularLocation>
        <location evidence="1 7">Cell membrane</location>
        <topology evidence="1 7">Multi-pass membrane protein</topology>
    </subcellularLocation>
</comment>
<dbReference type="InterPro" id="IPR035906">
    <property type="entry name" value="MetI-like_sf"/>
</dbReference>